<dbReference type="SUPFAM" id="SSF51120">
    <property type="entry name" value="beta-Roll"/>
    <property type="match status" value="2"/>
</dbReference>
<dbReference type="Gene3D" id="2.150.10.10">
    <property type="entry name" value="Serralysin-like metalloprotease, C-terminal"/>
    <property type="match status" value="3"/>
</dbReference>
<evidence type="ECO:0000313" key="3">
    <source>
        <dbReference type="EMBL" id="CUH78696.1"/>
    </source>
</evidence>
<dbReference type="RefSeq" id="WP_058247606.1">
    <property type="nucleotide sequence ID" value="NZ_CYSE01000003.1"/>
</dbReference>
<dbReference type="AlphaFoldDB" id="A0A0P1GB44"/>
<keyword evidence="2" id="KW-0964">Secreted</keyword>
<dbReference type="InterPro" id="IPR011049">
    <property type="entry name" value="Serralysin-like_metalloprot_C"/>
</dbReference>
<dbReference type="PANTHER" id="PTHR38340:SF1">
    <property type="entry name" value="S-LAYER PROTEIN"/>
    <property type="match status" value="1"/>
</dbReference>
<keyword evidence="4" id="KW-1185">Reference proteome</keyword>
<proteinExistence type="predicted"/>
<gene>
    <name evidence="3" type="primary">algE7</name>
    <name evidence="3" type="ORF">TRN7648_02116</name>
</gene>
<dbReference type="PROSITE" id="PS00330">
    <property type="entry name" value="HEMOLYSIN_CALCIUM"/>
    <property type="match status" value="1"/>
</dbReference>
<dbReference type="EC" id="5.1.3.-" evidence="3"/>
<evidence type="ECO:0000256" key="2">
    <source>
        <dbReference type="ARBA" id="ARBA00022525"/>
    </source>
</evidence>
<dbReference type="STRING" id="441103.TRN7648_02116"/>
<dbReference type="Proteomes" id="UP000054935">
    <property type="component" value="Unassembled WGS sequence"/>
</dbReference>
<dbReference type="PRINTS" id="PR00313">
    <property type="entry name" value="CABNDNGRPT"/>
</dbReference>
<dbReference type="OrthoDB" id="7763943at2"/>
<dbReference type="Pfam" id="PF00353">
    <property type="entry name" value="HemolysinCabind"/>
    <property type="match status" value="4"/>
</dbReference>
<organism evidence="3 4">
    <name type="scientific">Tropicibacter naphthalenivorans</name>
    <dbReference type="NCBI Taxonomy" id="441103"/>
    <lineage>
        <taxon>Bacteria</taxon>
        <taxon>Pseudomonadati</taxon>
        <taxon>Pseudomonadota</taxon>
        <taxon>Alphaproteobacteria</taxon>
        <taxon>Rhodobacterales</taxon>
        <taxon>Roseobacteraceae</taxon>
        <taxon>Tropicibacter</taxon>
    </lineage>
</organism>
<comment type="subcellular location">
    <subcellularLocation>
        <location evidence="1">Secreted</location>
    </subcellularLocation>
</comment>
<protein>
    <submittedName>
        <fullName evidence="3">Poly(Beta-D-mannuronate) C5 epimerase 7</fullName>
        <ecNumber evidence="3">5.1.3.-</ecNumber>
    </submittedName>
</protein>
<dbReference type="GO" id="GO:0016853">
    <property type="term" value="F:isomerase activity"/>
    <property type="evidence" value="ECO:0007669"/>
    <property type="project" value="UniProtKB-KW"/>
</dbReference>
<dbReference type="GO" id="GO:0005576">
    <property type="term" value="C:extracellular region"/>
    <property type="evidence" value="ECO:0007669"/>
    <property type="project" value="UniProtKB-SubCell"/>
</dbReference>
<keyword evidence="3" id="KW-0413">Isomerase</keyword>
<reference evidence="3 4" key="1">
    <citation type="submission" date="2015-09" db="EMBL/GenBank/DDBJ databases">
        <authorList>
            <consortium name="Swine Surveillance"/>
        </authorList>
    </citation>
    <scope>NUCLEOTIDE SEQUENCE [LARGE SCALE GENOMIC DNA]</scope>
    <source>
        <strain evidence="3 4">CECT 7648</strain>
    </source>
</reference>
<sequence length="359" mass="36475">MANYLGDNNGNILSGTADADSIVGMGGNDQIYGLTGNDFLDGGADNDTLAGGVGNDTVAGDSGNDAIEIGLGDDYIDAGDGVDTMYVGYYDNLQGQGAVSINMNATGAQATGGAGTDTLLNFENFTYFNLDGLRVVGTPGDNRFSSLNTTSDDKIFGLGGNDYALLGGGNDTMLGGDGQDTMHGGDGNDRLYGGGLSDQVYGGNGNDFVDGGAHHDLVRGDAGNDVLRGGTGIDALEGGAGRDIMWGGDGAGADFAKDSFVFTDTSESGLGAARDVIRDFEQGYDVVHLSNIDADIATSGDQAFTLIGNAQFSGTAGELRAVVHGSNTLLKMDVDGDGSSDMDILLNGAFTLTADDFVL</sequence>
<evidence type="ECO:0000256" key="1">
    <source>
        <dbReference type="ARBA" id="ARBA00004613"/>
    </source>
</evidence>
<name>A0A0P1GB44_9RHOB</name>
<evidence type="ECO:0000313" key="4">
    <source>
        <dbReference type="Proteomes" id="UP000054935"/>
    </source>
</evidence>
<dbReference type="GO" id="GO:0005509">
    <property type="term" value="F:calcium ion binding"/>
    <property type="evidence" value="ECO:0007669"/>
    <property type="project" value="InterPro"/>
</dbReference>
<dbReference type="EMBL" id="CYSE01000003">
    <property type="protein sequence ID" value="CUH78696.1"/>
    <property type="molecule type" value="Genomic_DNA"/>
</dbReference>
<dbReference type="PANTHER" id="PTHR38340">
    <property type="entry name" value="S-LAYER PROTEIN"/>
    <property type="match status" value="1"/>
</dbReference>
<dbReference type="InterPro" id="IPR001343">
    <property type="entry name" value="Hemolysn_Ca-bd"/>
</dbReference>
<dbReference type="InterPro" id="IPR050557">
    <property type="entry name" value="RTX_toxin/Mannuronan_C5-epim"/>
</dbReference>
<dbReference type="InterPro" id="IPR018511">
    <property type="entry name" value="Hemolysin-typ_Ca-bd_CS"/>
</dbReference>
<accession>A0A0P1GB44</accession>